<name>A0ACD0NLX8_9BASI</name>
<dbReference type="Proteomes" id="UP000245626">
    <property type="component" value="Unassembled WGS sequence"/>
</dbReference>
<accession>A0ACD0NLX8</accession>
<sequence length="622" mass="68159">MPSSLAANSANSSSSSFADIYILDSGASSLKIASSLAASHASSTSASSTSFPSSSSSSSIRLLDQVSSSPNAVAKTRGTSDKKTYIADQILTECRDHGGLHLRLPMERGYVTDWAAQKAIWDRTFASALLRNPTNSASSSSSTRINRTGKLLEGKALIITEPYFQFPELEEAMDTILFEEYGASAVWRVTPAQLVPFAPIFGMEGNPPECMLVLDCGYSYCHAVPIVKDKVQWNAVRRLNLGGKLLTNLLKETLSFRQWDMMDETWLTNVVKEKCCFIASSSGSKTFRSPKASLGEMRRQKPSEWSFSQLVELCKHEGGRSNPIRQEYALPDYSTDPSKDEEKYGFIKRGPGSEEAVLTTPSGAPSSLEDDDFIADLREFERRKGRKPDDEEEEQMLVMESERFQITEALFSPGLVGLDQCSVSELVYHSIQALPEEYRGLAWCNIVPIGGNVKIPGFIRRLRNELTAMAPDDIEVRIWDSEDPTKTAAQGALNLSLCPPMSSEGRFLRSNFVTRAEWESKGTSACRSKFGGWSGCSELLSLSATDKSNHLHPSSSTSAVGETMRMSEEASTGQEATVHASTGAVLGGAGYTALGTGQRPSEILRREEKGARERRALERMAR</sequence>
<gene>
    <name evidence="1" type="ORF">IE53DRAFT_350227</name>
</gene>
<keyword evidence="2" id="KW-1185">Reference proteome</keyword>
<dbReference type="EMBL" id="KZ820712">
    <property type="protein sequence ID" value="PWN46779.1"/>
    <property type="molecule type" value="Genomic_DNA"/>
</dbReference>
<evidence type="ECO:0000313" key="1">
    <source>
        <dbReference type="EMBL" id="PWN46779.1"/>
    </source>
</evidence>
<evidence type="ECO:0000313" key="2">
    <source>
        <dbReference type="Proteomes" id="UP000245626"/>
    </source>
</evidence>
<protein>
    <submittedName>
        <fullName evidence="1">Actin-like ATPase domain-containing protein</fullName>
    </submittedName>
</protein>
<reference evidence="1 2" key="1">
    <citation type="journal article" date="2018" name="Mol. Biol. Evol.">
        <title>Broad Genomic Sampling Reveals a Smut Pathogenic Ancestry of the Fungal Clade Ustilaginomycotina.</title>
        <authorList>
            <person name="Kijpornyongpan T."/>
            <person name="Mondo S.J."/>
            <person name="Barry K."/>
            <person name="Sandor L."/>
            <person name="Lee J."/>
            <person name="Lipzen A."/>
            <person name="Pangilinan J."/>
            <person name="LaButti K."/>
            <person name="Hainaut M."/>
            <person name="Henrissat B."/>
            <person name="Grigoriev I.V."/>
            <person name="Spatafora J.W."/>
            <person name="Aime M.C."/>
        </authorList>
    </citation>
    <scope>NUCLEOTIDE SEQUENCE [LARGE SCALE GENOMIC DNA]</scope>
    <source>
        <strain evidence="1 2">SA 807</strain>
    </source>
</reference>
<proteinExistence type="predicted"/>
<organism evidence="1 2">
    <name type="scientific">Violaceomyces palustris</name>
    <dbReference type="NCBI Taxonomy" id="1673888"/>
    <lineage>
        <taxon>Eukaryota</taxon>
        <taxon>Fungi</taxon>
        <taxon>Dikarya</taxon>
        <taxon>Basidiomycota</taxon>
        <taxon>Ustilaginomycotina</taxon>
        <taxon>Ustilaginomycetes</taxon>
        <taxon>Violaceomycetales</taxon>
        <taxon>Violaceomycetaceae</taxon>
        <taxon>Violaceomyces</taxon>
    </lineage>
</organism>